<organism evidence="1">
    <name type="scientific">Ignisphaera aggregans</name>
    <dbReference type="NCBI Taxonomy" id="334771"/>
    <lineage>
        <taxon>Archaea</taxon>
        <taxon>Thermoproteota</taxon>
        <taxon>Thermoprotei</taxon>
        <taxon>Desulfurococcales</taxon>
        <taxon>Desulfurococcaceae</taxon>
        <taxon>Ignisphaera</taxon>
    </lineage>
</organism>
<evidence type="ECO:0000313" key="1">
    <source>
        <dbReference type="EMBL" id="HEM67245.1"/>
    </source>
</evidence>
<proteinExistence type="predicted"/>
<dbReference type="EMBL" id="DSEU01000045">
    <property type="protein sequence ID" value="HEM67245.1"/>
    <property type="molecule type" value="Genomic_DNA"/>
</dbReference>
<dbReference type="AlphaFoldDB" id="A0A7J2U4C1"/>
<gene>
    <name evidence="1" type="ORF">ENO26_06735</name>
</gene>
<comment type="caution">
    <text evidence="1">The sequence shown here is derived from an EMBL/GenBank/DDBJ whole genome shotgun (WGS) entry which is preliminary data.</text>
</comment>
<accession>A0A7J2U4C1</accession>
<protein>
    <submittedName>
        <fullName evidence="1">Uncharacterized protein</fullName>
    </submittedName>
</protein>
<name>A0A7J2U4C1_9CREN</name>
<reference evidence="1" key="1">
    <citation type="journal article" date="2020" name="mSystems">
        <title>Genome- and Community-Level Interaction Insights into Carbon Utilization and Element Cycling Functions of Hydrothermarchaeota in Hydrothermal Sediment.</title>
        <authorList>
            <person name="Zhou Z."/>
            <person name="Liu Y."/>
            <person name="Xu W."/>
            <person name="Pan J."/>
            <person name="Luo Z.H."/>
            <person name="Li M."/>
        </authorList>
    </citation>
    <scope>NUCLEOTIDE SEQUENCE [LARGE SCALE GENOMIC DNA]</scope>
    <source>
        <strain evidence="1">SpSt-125</strain>
    </source>
</reference>
<sequence>MRTWYGDVAGFKSFFAQLGNLIIGIPIEVGPRILFLSRRDRPEENVFGIVPEMTIDTGEGVWRIYGGHRLWTSPEAMPRSYSLDDKPVNVYATEGEVVIEGNPEPQNCVQKFIRVKQSSDADTLEVVHEVKNICRWSIEFSCWALSVMRREGFAIVPVAPKCVDEKCLLPDRSIALWPYTKLSDERLVLGEKFIFVKQRPDVSKPIKIGVNAHGNWAGYWVNGYLFVKYFEKVANNYPDFGSSVEIYTNDKILELETLGPLRRVDPGNINKHIERWKLVYVGHLEPSEEVIEKALKMLF</sequence>